<dbReference type="PANTHER" id="PTHR32182">
    <property type="entry name" value="DNA REPLICATION AND REPAIR PROTEIN RECF"/>
    <property type="match status" value="1"/>
</dbReference>
<accession>A0A4V1LQA9</accession>
<comment type="caution">
    <text evidence="1">The sequence shown here is derived from an EMBL/GenBank/DDBJ whole genome shotgun (WGS) entry which is preliminary data.</text>
</comment>
<dbReference type="PANTHER" id="PTHR32182:SF23">
    <property type="entry name" value="ATP BINDING PROTEIN"/>
    <property type="match status" value="1"/>
</dbReference>
<protein>
    <recommendedName>
        <fullName evidence="3">ATPase AAA-type core domain-containing protein</fullName>
    </recommendedName>
</protein>
<dbReference type="GO" id="GO:0006302">
    <property type="term" value="P:double-strand break repair"/>
    <property type="evidence" value="ECO:0007669"/>
    <property type="project" value="TreeGrafter"/>
</dbReference>
<reference evidence="1 2" key="1">
    <citation type="submission" date="2017-10" db="EMBL/GenBank/DDBJ databases">
        <title>Genomics of the genus Arcobacter.</title>
        <authorList>
            <person name="Perez-Cataluna A."/>
            <person name="Figueras M.J."/>
        </authorList>
    </citation>
    <scope>NUCLEOTIDE SEQUENCE [LARGE SCALE GENOMIC DNA]</scope>
    <source>
        <strain evidence="1 2">DSM 24636</strain>
    </source>
</reference>
<sequence length="911" mass="109978">MRLLFIYFYENKGPFPKGTIIQFSKKYHISQSKKNEFNFNMKKNQNFDENFYSNNIDIGVIIGENGSGKSILVNSIRDKNNNYSLIVFESNEGNFYISKDELKVHINDKLLKNKRDFEYIYYCPIIDIFDDDLNPKYNISNRKLMKDAEDKGCDLNSALKEIENDDLKKYFKYNRNNNVSINSLKLKASDVFFDQFYYDIEKNAIELFKIMTADFDKRVFLKIIDCSNSNFLKHIINEEIYNSYMEFEKLYAIFENDFKLCKKYFKSLEYLINKKFFRPSLFEYEDLIKESFILITKELNENKMERVISHDGSFDKYYLEKFFKNQVSEILESSTQIFLDYLKSTPQGNYEKVFSELENNSEFLLFIKIIYLLELFNYILGYLDRNSLFERRGYNFINIRLLNREKRSFKESVEMFLLPRLFVRIHNLLKLEKIHFYNFKLEDYKKIVNSLVEDNLIENYNNFYNINDKQIQTVVNSLIENYTYEVINNKKINLELKKIVFVNSFYKLFDNQNEYKKLILVLNLLKVFMKVNDTEELVDFFDKNSKKNIEEYFIIEEFDNEFINKIDENCIIYLDENIDVFFKYNKKLLEYEFDFFELELNPPLSSGQKAILFIFARINDAIQNIDSSKDIIIILDEADLKLHLEWQRKLVYDLINFLNSYSNNFYILYATHSPMILSDITDDRVVFLKKEKKRIIENDKEVEIEYSENISTNINNKKRTFGANIYDLYHDSFFMEQFMGEFAQNKINELIDIINLYKIIEEFEKTRANSKMILKFIKPIINKYNLKKIISTYRKRYYKENRIKSDTWKDISFEIFIKVYDDKKYLDKVKNDIIKSKEIIQNTIEFIGEPILRNELLDLVKIIGDEDNIQDIIDKLRDLPSEEIENELIKYDREQQIEIWKKLYKIKDSQW</sequence>
<evidence type="ECO:0000313" key="2">
    <source>
        <dbReference type="Proteomes" id="UP000290191"/>
    </source>
</evidence>
<dbReference type="InterPro" id="IPR027417">
    <property type="entry name" value="P-loop_NTPase"/>
</dbReference>
<dbReference type="Proteomes" id="UP000290191">
    <property type="component" value="Unassembled WGS sequence"/>
</dbReference>
<proteinExistence type="predicted"/>
<dbReference type="OrthoDB" id="5349142at2"/>
<organism evidence="1 2">
    <name type="scientific">Halarcobacter anaerophilus</name>
    <dbReference type="NCBI Taxonomy" id="877500"/>
    <lineage>
        <taxon>Bacteria</taxon>
        <taxon>Pseudomonadati</taxon>
        <taxon>Campylobacterota</taxon>
        <taxon>Epsilonproteobacteria</taxon>
        <taxon>Campylobacterales</taxon>
        <taxon>Arcobacteraceae</taxon>
        <taxon>Halarcobacter</taxon>
    </lineage>
</organism>
<evidence type="ECO:0008006" key="3">
    <source>
        <dbReference type="Google" id="ProtNLM"/>
    </source>
</evidence>
<dbReference type="Gene3D" id="3.40.50.300">
    <property type="entry name" value="P-loop containing nucleotide triphosphate hydrolases"/>
    <property type="match status" value="1"/>
</dbReference>
<evidence type="ECO:0000313" key="1">
    <source>
        <dbReference type="EMBL" id="RXJ64058.1"/>
    </source>
</evidence>
<dbReference type="RefSeq" id="WP_129081396.1">
    <property type="nucleotide sequence ID" value="NZ_CP041070.1"/>
</dbReference>
<gene>
    <name evidence="1" type="ORF">CRV06_03720</name>
</gene>
<keyword evidence="2" id="KW-1185">Reference proteome</keyword>
<dbReference type="AlphaFoldDB" id="A0A4V1LQA9"/>
<dbReference type="SUPFAM" id="SSF52540">
    <property type="entry name" value="P-loop containing nucleoside triphosphate hydrolases"/>
    <property type="match status" value="1"/>
</dbReference>
<name>A0A4V1LQA9_9BACT</name>
<dbReference type="GO" id="GO:0000731">
    <property type="term" value="P:DNA synthesis involved in DNA repair"/>
    <property type="evidence" value="ECO:0007669"/>
    <property type="project" value="TreeGrafter"/>
</dbReference>
<dbReference type="EMBL" id="PDKO01000002">
    <property type="protein sequence ID" value="RXJ64058.1"/>
    <property type="molecule type" value="Genomic_DNA"/>
</dbReference>